<evidence type="ECO:0000259" key="1">
    <source>
        <dbReference type="Pfam" id="PF00135"/>
    </source>
</evidence>
<dbReference type="AlphaFoldDB" id="A0AAV5T600"/>
<feature type="domain" description="Carboxylesterase type B" evidence="1">
    <location>
        <begin position="1"/>
        <end position="138"/>
    </location>
</feature>
<sequence>MISDAYFVAGTVEHCRKTVALQTGPAFLYLFEHFNPSIMGFLGPMMPLHDSTHTCELFYLFKKGVFADPELTETEMKVMDTYTTGCTNFAKLGNPNGPDASITDLPVRWEPITSENPTLNYVITSEQPKMSTQLFEGRTNAFIDIRNKHK</sequence>
<keyword evidence="3" id="KW-1185">Reference proteome</keyword>
<dbReference type="InterPro" id="IPR002018">
    <property type="entry name" value="CarbesteraseB"/>
</dbReference>
<dbReference type="SUPFAM" id="SSF53474">
    <property type="entry name" value="alpha/beta-Hydrolases"/>
    <property type="match status" value="1"/>
</dbReference>
<organism evidence="2 3">
    <name type="scientific">Pristionchus entomophagus</name>
    <dbReference type="NCBI Taxonomy" id="358040"/>
    <lineage>
        <taxon>Eukaryota</taxon>
        <taxon>Metazoa</taxon>
        <taxon>Ecdysozoa</taxon>
        <taxon>Nematoda</taxon>
        <taxon>Chromadorea</taxon>
        <taxon>Rhabditida</taxon>
        <taxon>Rhabditina</taxon>
        <taxon>Diplogasteromorpha</taxon>
        <taxon>Diplogasteroidea</taxon>
        <taxon>Neodiplogasteridae</taxon>
        <taxon>Pristionchus</taxon>
    </lineage>
</organism>
<proteinExistence type="predicted"/>
<dbReference type="Gene3D" id="3.40.50.1820">
    <property type="entry name" value="alpha/beta hydrolase"/>
    <property type="match status" value="1"/>
</dbReference>
<protein>
    <recommendedName>
        <fullName evidence="1">Carboxylesterase type B domain-containing protein</fullName>
    </recommendedName>
</protein>
<reference evidence="2" key="1">
    <citation type="submission" date="2023-10" db="EMBL/GenBank/DDBJ databases">
        <title>Genome assembly of Pristionchus species.</title>
        <authorList>
            <person name="Yoshida K."/>
            <person name="Sommer R.J."/>
        </authorList>
    </citation>
    <scope>NUCLEOTIDE SEQUENCE</scope>
    <source>
        <strain evidence="2">RS0144</strain>
    </source>
</reference>
<accession>A0AAV5T600</accession>
<gene>
    <name evidence="2" type="ORF">PENTCL1PPCAC_12710</name>
</gene>
<dbReference type="PANTHER" id="PTHR44590">
    <property type="entry name" value="CARBOXYLIC ESTER HYDROLASE-RELATED"/>
    <property type="match status" value="1"/>
</dbReference>
<evidence type="ECO:0000313" key="2">
    <source>
        <dbReference type="EMBL" id="GMS90535.1"/>
    </source>
</evidence>
<evidence type="ECO:0000313" key="3">
    <source>
        <dbReference type="Proteomes" id="UP001432027"/>
    </source>
</evidence>
<dbReference type="InterPro" id="IPR029058">
    <property type="entry name" value="AB_hydrolase_fold"/>
</dbReference>
<dbReference type="PANTHER" id="PTHR44590:SF3">
    <property type="entry name" value="CARBOXYLESTERASE TYPE B DOMAIN-CONTAINING PROTEIN"/>
    <property type="match status" value="1"/>
</dbReference>
<name>A0AAV5T600_9BILA</name>
<dbReference type="Proteomes" id="UP001432027">
    <property type="component" value="Unassembled WGS sequence"/>
</dbReference>
<dbReference type="Pfam" id="PF00135">
    <property type="entry name" value="COesterase"/>
    <property type="match status" value="1"/>
</dbReference>
<dbReference type="EMBL" id="BTSX01000003">
    <property type="protein sequence ID" value="GMS90535.1"/>
    <property type="molecule type" value="Genomic_DNA"/>
</dbReference>
<comment type="caution">
    <text evidence="2">The sequence shown here is derived from an EMBL/GenBank/DDBJ whole genome shotgun (WGS) entry which is preliminary data.</text>
</comment>